<dbReference type="Gene3D" id="3.40.50.720">
    <property type="entry name" value="NAD(P)-binding Rossmann-like Domain"/>
    <property type="match status" value="1"/>
</dbReference>
<dbReference type="Proteomes" id="UP001164929">
    <property type="component" value="Chromosome 3"/>
</dbReference>
<evidence type="ECO:0000313" key="3">
    <source>
        <dbReference type="EMBL" id="KAJ7002860.1"/>
    </source>
</evidence>
<name>A0AAD6R6V8_9ROSI</name>
<reference evidence="3" key="1">
    <citation type="journal article" date="2023" name="Mol. Ecol. Resour.">
        <title>Chromosome-level genome assembly of a triploid poplar Populus alba 'Berolinensis'.</title>
        <authorList>
            <person name="Chen S."/>
            <person name="Yu Y."/>
            <person name="Wang X."/>
            <person name="Wang S."/>
            <person name="Zhang T."/>
            <person name="Zhou Y."/>
            <person name="He R."/>
            <person name="Meng N."/>
            <person name="Wang Y."/>
            <person name="Liu W."/>
            <person name="Liu Z."/>
            <person name="Liu J."/>
            <person name="Guo Q."/>
            <person name="Huang H."/>
            <person name="Sederoff R.R."/>
            <person name="Wang G."/>
            <person name="Qu G."/>
            <person name="Chen S."/>
        </authorList>
    </citation>
    <scope>NUCLEOTIDE SEQUENCE</scope>
    <source>
        <strain evidence="3">SC-2020</strain>
    </source>
</reference>
<evidence type="ECO:0000259" key="2">
    <source>
        <dbReference type="Pfam" id="PF26213"/>
    </source>
</evidence>
<dbReference type="InterPro" id="IPR000683">
    <property type="entry name" value="Gfo/Idh/MocA-like_OxRdtase_N"/>
</dbReference>
<dbReference type="SUPFAM" id="SSF51735">
    <property type="entry name" value="NAD(P)-binding Rossmann-fold domains"/>
    <property type="match status" value="1"/>
</dbReference>
<dbReference type="AlphaFoldDB" id="A0AAD6R6V8"/>
<feature type="domain" description="Gfo/Idh/MocA-like oxidoreductase N-terminal" evidence="1">
    <location>
        <begin position="155"/>
        <end position="245"/>
    </location>
</feature>
<dbReference type="Pfam" id="PF26213">
    <property type="entry name" value="TYRAAT1_C"/>
    <property type="match status" value="1"/>
</dbReference>
<dbReference type="InterPro" id="IPR059064">
    <property type="entry name" value="TYRAAT2_C"/>
</dbReference>
<dbReference type="PANTHER" id="PTHR43207:SF4">
    <property type="entry name" value="AROGENATE DEHYDROGENASE 2, CHLOROPLASTIC"/>
    <property type="match status" value="1"/>
</dbReference>
<dbReference type="Pfam" id="PF01408">
    <property type="entry name" value="GFO_IDH_MocA"/>
    <property type="match status" value="1"/>
</dbReference>
<dbReference type="GO" id="GO:0000166">
    <property type="term" value="F:nucleotide binding"/>
    <property type="evidence" value="ECO:0007669"/>
    <property type="project" value="InterPro"/>
</dbReference>
<accession>A0AAD6R6V8</accession>
<dbReference type="GO" id="GO:0033730">
    <property type="term" value="F:arogenate dehydrogenase (NADP+) activity"/>
    <property type="evidence" value="ECO:0007669"/>
    <property type="project" value="InterPro"/>
</dbReference>
<comment type="caution">
    <text evidence="3">The sequence shown here is derived from an EMBL/GenBank/DDBJ whole genome shotgun (WGS) entry which is preliminary data.</text>
</comment>
<dbReference type="InterPro" id="IPR045011">
    <property type="entry name" value="TYRAAT1/2"/>
</dbReference>
<dbReference type="InterPro" id="IPR036291">
    <property type="entry name" value="NAD(P)-bd_dom_sf"/>
</dbReference>
<gene>
    <name evidence="3" type="ORF">NC653_008161</name>
</gene>
<keyword evidence="4" id="KW-1185">Reference proteome</keyword>
<dbReference type="GO" id="GO:0006571">
    <property type="term" value="P:tyrosine biosynthetic process"/>
    <property type="evidence" value="ECO:0007669"/>
    <property type="project" value="InterPro"/>
</dbReference>
<sequence length="353" mass="39761">MDDFCCEGRGFIVQPPCFPPVDSEKEIKFWDIVEFIIVTMQKSCSDQILVLAVRGLQGVTTCGSIREASEIEILLIYSACCVDFGSYKYIGSAAVYLHKVAKPNPFGFDNHVKPKVLENVKPKKTSPLRIRSLDAAQPYDYESQLRTQHLKSQSIKIAILGFGNFGQFLSKTLSRQGHTLLAYSRTNYTDAAKSLDVTFFNDPHDLCESHPDAVILCTSILSTEKNILLRYLPLESDILCTHPMFGPESGKNSWAGLPFVYDKVRIGKEEDRIDRFERFLDVFAKGCRMVEMSCAKHDMYAAGSQFVTHTVGRLLKRFGLETSPINTKGYETLLDLVENTAGDSFELYYGLFM</sequence>
<organism evidence="3 4">
    <name type="scientific">Populus alba x Populus x berolinensis</name>
    <dbReference type="NCBI Taxonomy" id="444605"/>
    <lineage>
        <taxon>Eukaryota</taxon>
        <taxon>Viridiplantae</taxon>
        <taxon>Streptophyta</taxon>
        <taxon>Embryophyta</taxon>
        <taxon>Tracheophyta</taxon>
        <taxon>Spermatophyta</taxon>
        <taxon>Magnoliopsida</taxon>
        <taxon>eudicotyledons</taxon>
        <taxon>Gunneridae</taxon>
        <taxon>Pentapetalae</taxon>
        <taxon>rosids</taxon>
        <taxon>fabids</taxon>
        <taxon>Malpighiales</taxon>
        <taxon>Salicaceae</taxon>
        <taxon>Saliceae</taxon>
        <taxon>Populus</taxon>
    </lineage>
</organism>
<feature type="domain" description="TYRAAT2-like C-terminal" evidence="2">
    <location>
        <begin position="315"/>
        <end position="353"/>
    </location>
</feature>
<dbReference type="EMBL" id="JAQIZT010000003">
    <property type="protein sequence ID" value="KAJ7002860.1"/>
    <property type="molecule type" value="Genomic_DNA"/>
</dbReference>
<dbReference type="PANTHER" id="PTHR43207">
    <property type="entry name" value="AROGENATE DEHYDROGENASE-RELATED"/>
    <property type="match status" value="1"/>
</dbReference>
<evidence type="ECO:0008006" key="5">
    <source>
        <dbReference type="Google" id="ProtNLM"/>
    </source>
</evidence>
<proteinExistence type="predicted"/>
<evidence type="ECO:0000313" key="4">
    <source>
        <dbReference type="Proteomes" id="UP001164929"/>
    </source>
</evidence>
<evidence type="ECO:0000259" key="1">
    <source>
        <dbReference type="Pfam" id="PF01408"/>
    </source>
</evidence>
<protein>
    <recommendedName>
        <fullName evidence="5">Prephenate/arogenate dehydrogenase domain-containing protein</fullName>
    </recommendedName>
</protein>